<evidence type="ECO:0000313" key="1">
    <source>
        <dbReference type="EMBL" id="KAF6485351.1"/>
    </source>
</evidence>
<dbReference type="Proteomes" id="UP000593571">
    <property type="component" value="Unassembled WGS sequence"/>
</dbReference>
<reference evidence="1 2" key="1">
    <citation type="journal article" date="2020" name="Nature">
        <title>Six reference-quality genomes reveal evolution of bat adaptations.</title>
        <authorList>
            <person name="Jebb D."/>
            <person name="Huang Z."/>
            <person name="Pippel M."/>
            <person name="Hughes G.M."/>
            <person name="Lavrichenko K."/>
            <person name="Devanna P."/>
            <person name="Winkler S."/>
            <person name="Jermiin L.S."/>
            <person name="Skirmuntt E.C."/>
            <person name="Katzourakis A."/>
            <person name="Burkitt-Gray L."/>
            <person name="Ray D.A."/>
            <person name="Sullivan K.A.M."/>
            <person name="Roscito J.G."/>
            <person name="Kirilenko B.M."/>
            <person name="Davalos L.M."/>
            <person name="Corthals A.P."/>
            <person name="Power M.L."/>
            <person name="Jones G."/>
            <person name="Ransome R.D."/>
            <person name="Dechmann D.K.N."/>
            <person name="Locatelli A.G."/>
            <person name="Puechmaille S.J."/>
            <person name="Fedrigo O."/>
            <person name="Jarvis E.D."/>
            <person name="Hiller M."/>
            <person name="Vernes S.C."/>
            <person name="Myers E.W."/>
            <person name="Teeling E.C."/>
        </authorList>
    </citation>
    <scope>NUCLEOTIDE SEQUENCE [LARGE SCALE GENOMIC DNA]</scope>
    <source>
        <strain evidence="1">MRouAeg1</strain>
        <tissue evidence="1">Muscle</tissue>
    </source>
</reference>
<organism evidence="1 2">
    <name type="scientific">Rousettus aegyptiacus</name>
    <name type="common">Egyptian fruit bat</name>
    <name type="synonym">Pteropus aegyptiacus</name>
    <dbReference type="NCBI Taxonomy" id="9407"/>
    <lineage>
        <taxon>Eukaryota</taxon>
        <taxon>Metazoa</taxon>
        <taxon>Chordata</taxon>
        <taxon>Craniata</taxon>
        <taxon>Vertebrata</taxon>
        <taxon>Euteleostomi</taxon>
        <taxon>Mammalia</taxon>
        <taxon>Eutheria</taxon>
        <taxon>Laurasiatheria</taxon>
        <taxon>Chiroptera</taxon>
        <taxon>Yinpterochiroptera</taxon>
        <taxon>Pteropodoidea</taxon>
        <taxon>Pteropodidae</taxon>
        <taxon>Rousettinae</taxon>
        <taxon>Rousettus</taxon>
    </lineage>
</organism>
<name>A0A7J8IM30_ROUAE</name>
<dbReference type="EMBL" id="JACASE010000003">
    <property type="protein sequence ID" value="KAF6485351.1"/>
    <property type="molecule type" value="Genomic_DNA"/>
</dbReference>
<sequence length="136" mass="15242">MLGIFSYVCWPSVCILWKNVFSCSLTLRAISLHKLIRSCLVSGPPVSSQRFLPCPSYPQQHLRVAPPLYSPWLLSPVWPSDALLPTIAPSLSGNIPPSPAMSSHFVLATEYLTPDCRVGWIRGKKSKWRKRVARPE</sequence>
<keyword evidence="2" id="KW-1185">Reference proteome</keyword>
<comment type="caution">
    <text evidence="1">The sequence shown here is derived from an EMBL/GenBank/DDBJ whole genome shotgun (WGS) entry which is preliminary data.</text>
</comment>
<evidence type="ECO:0000313" key="2">
    <source>
        <dbReference type="Proteomes" id="UP000593571"/>
    </source>
</evidence>
<gene>
    <name evidence="1" type="ORF">HJG63_010575</name>
</gene>
<dbReference type="AlphaFoldDB" id="A0A7J8IM30"/>
<proteinExistence type="predicted"/>
<protein>
    <submittedName>
        <fullName evidence="1">Uncharacterized protein</fullName>
    </submittedName>
</protein>
<accession>A0A7J8IM30</accession>